<comment type="subcellular location">
    <subcellularLocation>
        <location evidence="1">Cell membrane</location>
        <topology evidence="1">Multi-pass membrane protein</topology>
    </subcellularLocation>
</comment>
<evidence type="ECO:0000256" key="5">
    <source>
        <dbReference type="ARBA" id="ARBA00023136"/>
    </source>
</evidence>
<organism evidence="8 9">
    <name type="scientific">Halorussus aquaticus</name>
    <dbReference type="NCBI Taxonomy" id="2953748"/>
    <lineage>
        <taxon>Archaea</taxon>
        <taxon>Methanobacteriati</taxon>
        <taxon>Methanobacteriota</taxon>
        <taxon>Stenosarchaea group</taxon>
        <taxon>Halobacteria</taxon>
        <taxon>Halobacteriales</taxon>
        <taxon>Haladaptataceae</taxon>
        <taxon>Halorussus</taxon>
    </lineage>
</organism>
<dbReference type="RefSeq" id="WP_254269825.1">
    <property type="nucleotide sequence ID" value="NZ_CP100400.1"/>
</dbReference>
<evidence type="ECO:0000256" key="4">
    <source>
        <dbReference type="ARBA" id="ARBA00022989"/>
    </source>
</evidence>
<dbReference type="GO" id="GO:0005886">
    <property type="term" value="C:plasma membrane"/>
    <property type="evidence" value="ECO:0007669"/>
    <property type="project" value="UniProtKB-SubCell"/>
</dbReference>
<dbReference type="PANTHER" id="PTHR30482:SF20">
    <property type="entry name" value="HIGH-AFFINITY BRANCHED-CHAIN AMINO ACID TRANSPORT SYSTEM PERMEASE PROTEIN LIVM"/>
    <property type="match status" value="1"/>
</dbReference>
<keyword evidence="5 7" id="KW-0472">Membrane</keyword>
<dbReference type="Proteomes" id="UP001595945">
    <property type="component" value="Unassembled WGS sequence"/>
</dbReference>
<accession>A0ABD5Q132</accession>
<dbReference type="AlphaFoldDB" id="A0ABD5Q132"/>
<dbReference type="EMBL" id="JBHSHT010000001">
    <property type="protein sequence ID" value="MFC4824435.1"/>
    <property type="molecule type" value="Genomic_DNA"/>
</dbReference>
<dbReference type="InterPro" id="IPR043428">
    <property type="entry name" value="LivM-like"/>
</dbReference>
<feature type="transmembrane region" description="Helical" evidence="7">
    <location>
        <begin position="75"/>
        <end position="93"/>
    </location>
</feature>
<dbReference type="GeneID" id="73044880"/>
<evidence type="ECO:0000313" key="8">
    <source>
        <dbReference type="EMBL" id="MFC4824435.1"/>
    </source>
</evidence>
<dbReference type="CDD" id="cd06581">
    <property type="entry name" value="TM_PBP1_LivM_like"/>
    <property type="match status" value="1"/>
</dbReference>
<proteinExistence type="predicted"/>
<reference evidence="8 9" key="1">
    <citation type="journal article" date="2019" name="Int. J. Syst. Evol. Microbiol.">
        <title>The Global Catalogue of Microorganisms (GCM) 10K type strain sequencing project: providing services to taxonomists for standard genome sequencing and annotation.</title>
        <authorList>
            <consortium name="The Broad Institute Genomics Platform"/>
            <consortium name="The Broad Institute Genome Sequencing Center for Infectious Disease"/>
            <person name="Wu L."/>
            <person name="Ma J."/>
        </authorList>
    </citation>
    <scope>NUCLEOTIDE SEQUENCE [LARGE SCALE GENOMIC DNA]</scope>
    <source>
        <strain evidence="8 9">XZYJ18</strain>
    </source>
</reference>
<feature type="transmembrane region" description="Helical" evidence="7">
    <location>
        <begin position="255"/>
        <end position="288"/>
    </location>
</feature>
<evidence type="ECO:0000256" key="6">
    <source>
        <dbReference type="SAM" id="MobiDB-lite"/>
    </source>
</evidence>
<protein>
    <submittedName>
        <fullName evidence="8">Branched-chain amino acid ABC transporter permease</fullName>
    </submittedName>
</protein>
<comment type="caution">
    <text evidence="8">The sequence shown here is derived from an EMBL/GenBank/DDBJ whole genome shotgun (WGS) entry which is preliminary data.</text>
</comment>
<gene>
    <name evidence="8" type="ORF">ACFO9K_09175</name>
</gene>
<feature type="transmembrane region" description="Helical" evidence="7">
    <location>
        <begin position="225"/>
        <end position="243"/>
    </location>
</feature>
<feature type="transmembrane region" description="Helical" evidence="7">
    <location>
        <begin position="27"/>
        <end position="45"/>
    </location>
</feature>
<keyword evidence="2" id="KW-1003">Cell membrane</keyword>
<keyword evidence="4 7" id="KW-1133">Transmembrane helix</keyword>
<evidence type="ECO:0000256" key="3">
    <source>
        <dbReference type="ARBA" id="ARBA00022692"/>
    </source>
</evidence>
<evidence type="ECO:0000256" key="1">
    <source>
        <dbReference type="ARBA" id="ARBA00004651"/>
    </source>
</evidence>
<evidence type="ECO:0000256" key="2">
    <source>
        <dbReference type="ARBA" id="ARBA00022475"/>
    </source>
</evidence>
<feature type="transmembrane region" description="Helical" evidence="7">
    <location>
        <begin position="128"/>
        <end position="147"/>
    </location>
</feature>
<evidence type="ECO:0000313" key="9">
    <source>
        <dbReference type="Proteomes" id="UP001595945"/>
    </source>
</evidence>
<dbReference type="PANTHER" id="PTHR30482">
    <property type="entry name" value="HIGH-AFFINITY BRANCHED-CHAIN AMINO ACID TRANSPORT SYSTEM PERMEASE"/>
    <property type="match status" value="1"/>
</dbReference>
<sequence>MSEKVTTDGESYRDLLDPTSLALRHQLGILGLLALGLLPFGVGSLTALKLTGALYFAVFAMSWDAVSGYTGQISFGHGLFFAVGGYTSALLNLNWGVEPALAVVVGMAMAAVAGIVVGVPALRLEGPYLSLVTLVAPLILLQIFIVFSDTFGGELGLSSPENLVTFESFETAITANYYLAFGLFLFVLLLLLAVTRSDAGSVFTAIREDEDAVAAAGLNPAKFKVFAFVLSAAVGGLAGAMFVHTPVGNPQPSQLLVLTVSIEVIIASVLGGMGTIVGPAVGGLFYYMFRDYLGGLAWTVPVADVPVSELDLLLFSLVTLALLFFLPGGIVRWTIRNGRRALRGGGPDGGRAVPDGGVESDAGTTPVERTLASFREALGGDASTEDDNEH</sequence>
<name>A0ABD5Q132_9EURY</name>
<feature type="region of interest" description="Disordered" evidence="6">
    <location>
        <begin position="344"/>
        <end position="365"/>
    </location>
</feature>
<feature type="transmembrane region" description="Helical" evidence="7">
    <location>
        <begin position="175"/>
        <end position="194"/>
    </location>
</feature>
<keyword evidence="3 7" id="KW-0812">Transmembrane</keyword>
<feature type="transmembrane region" description="Helical" evidence="7">
    <location>
        <begin position="312"/>
        <end position="335"/>
    </location>
</feature>
<keyword evidence="9" id="KW-1185">Reference proteome</keyword>
<evidence type="ECO:0000256" key="7">
    <source>
        <dbReference type="SAM" id="Phobius"/>
    </source>
</evidence>
<dbReference type="InterPro" id="IPR001851">
    <property type="entry name" value="ABC_transp_permease"/>
</dbReference>
<feature type="transmembrane region" description="Helical" evidence="7">
    <location>
        <begin position="100"/>
        <end position="122"/>
    </location>
</feature>
<dbReference type="Pfam" id="PF02653">
    <property type="entry name" value="BPD_transp_2"/>
    <property type="match status" value="1"/>
</dbReference>